<comment type="caution">
    <text evidence="2">The sequence shown here is derived from an EMBL/GenBank/DDBJ whole genome shotgun (WGS) entry which is preliminary data.</text>
</comment>
<gene>
    <name evidence="2" type="ORF">CEUSTIGMA_g11888.t1</name>
</gene>
<feature type="compositionally biased region" description="Basic and acidic residues" evidence="1">
    <location>
        <begin position="48"/>
        <end position="72"/>
    </location>
</feature>
<feature type="region of interest" description="Disordered" evidence="1">
    <location>
        <begin position="331"/>
        <end position="369"/>
    </location>
</feature>
<dbReference type="InterPro" id="IPR014729">
    <property type="entry name" value="Rossmann-like_a/b/a_fold"/>
</dbReference>
<feature type="region of interest" description="Disordered" evidence="1">
    <location>
        <begin position="48"/>
        <end position="97"/>
    </location>
</feature>
<feature type="region of interest" description="Disordered" evidence="1">
    <location>
        <begin position="660"/>
        <end position="684"/>
    </location>
</feature>
<organism evidence="2 3">
    <name type="scientific">Chlamydomonas eustigma</name>
    <dbReference type="NCBI Taxonomy" id="1157962"/>
    <lineage>
        <taxon>Eukaryota</taxon>
        <taxon>Viridiplantae</taxon>
        <taxon>Chlorophyta</taxon>
        <taxon>core chlorophytes</taxon>
        <taxon>Chlorophyceae</taxon>
        <taxon>CS clade</taxon>
        <taxon>Chlamydomonadales</taxon>
        <taxon>Chlamydomonadaceae</taxon>
        <taxon>Chlamydomonas</taxon>
    </lineage>
</organism>
<dbReference type="SUPFAM" id="SSF52402">
    <property type="entry name" value="Adenine nucleotide alpha hydrolases-like"/>
    <property type="match status" value="1"/>
</dbReference>
<protein>
    <submittedName>
        <fullName evidence="2">Uncharacterized protein</fullName>
    </submittedName>
</protein>
<feature type="region of interest" description="Disordered" evidence="1">
    <location>
        <begin position="928"/>
        <end position="952"/>
    </location>
</feature>
<dbReference type="EMBL" id="BEGY01000126">
    <property type="protein sequence ID" value="GAX84468.1"/>
    <property type="molecule type" value="Genomic_DNA"/>
</dbReference>
<dbReference type="Gene3D" id="3.40.50.620">
    <property type="entry name" value="HUPs"/>
    <property type="match status" value="1"/>
</dbReference>
<evidence type="ECO:0000313" key="3">
    <source>
        <dbReference type="Proteomes" id="UP000232323"/>
    </source>
</evidence>
<reference evidence="2 3" key="1">
    <citation type="submission" date="2017-08" db="EMBL/GenBank/DDBJ databases">
        <title>Acidophilic green algal genome provides insights into adaptation to an acidic environment.</title>
        <authorList>
            <person name="Hirooka S."/>
            <person name="Hirose Y."/>
            <person name="Kanesaki Y."/>
            <person name="Higuchi S."/>
            <person name="Fujiwara T."/>
            <person name="Onuma R."/>
            <person name="Era A."/>
            <person name="Ohbayashi R."/>
            <person name="Uzuka A."/>
            <person name="Nozaki H."/>
            <person name="Yoshikawa H."/>
            <person name="Miyagishima S.Y."/>
        </authorList>
    </citation>
    <scope>NUCLEOTIDE SEQUENCE [LARGE SCALE GENOMIC DNA]</scope>
    <source>
        <strain evidence="2 3">NIES-2499</strain>
    </source>
</reference>
<dbReference type="AlphaFoldDB" id="A0A250XN19"/>
<feature type="region of interest" description="Disordered" evidence="1">
    <location>
        <begin position="113"/>
        <end position="138"/>
    </location>
</feature>
<dbReference type="CDD" id="cd00293">
    <property type="entry name" value="USP-like"/>
    <property type="match status" value="1"/>
</dbReference>
<evidence type="ECO:0000313" key="2">
    <source>
        <dbReference type="EMBL" id="GAX84468.1"/>
    </source>
</evidence>
<keyword evidence="3" id="KW-1185">Reference proteome</keyword>
<feature type="compositionally biased region" description="Low complexity" evidence="1">
    <location>
        <begin position="673"/>
        <end position="684"/>
    </location>
</feature>
<dbReference type="Proteomes" id="UP000232323">
    <property type="component" value="Unassembled WGS sequence"/>
</dbReference>
<proteinExistence type="predicted"/>
<evidence type="ECO:0000256" key="1">
    <source>
        <dbReference type="SAM" id="MobiDB-lite"/>
    </source>
</evidence>
<accession>A0A250XN19</accession>
<dbReference type="OrthoDB" id="541316at2759"/>
<name>A0A250XN19_9CHLO</name>
<feature type="compositionally biased region" description="Polar residues" evidence="1">
    <location>
        <begin position="331"/>
        <end position="345"/>
    </location>
</feature>
<sequence>MGAAVSLDDPDKRTARAKELDKLGGLQRAAVRRGQSFNKRMEWLGDQLHEQGEQMEEALSKDPLAGRHDIIKQMKQKRPVTSSSAPSPGGRKPRLSVKEWQNMKHDAVRELERRAQTAVPDSRLKAEPQENSKQVRQQGWNDSHHLVAGGGSVAATLKSTADKNSDIRAKLSDYYINLETKVKASQAEKTQKLKNLYQPVGSSKKSAPLPEWRQNIMVAKKTAWKAVGTLVKLQLAARGGRPLGVKRMDSFSYYIQDLLGSDLERFQEESVRFQETYRASEDTRQLLSELRVTQASLVQDAAADCTDSISGGLASIPVVVTASKTSIDVAAASTSKTKGGTINSAKQKDQGSSKLPPVNGTKGRNSAAGEGALTLGSALMRTTRQDQSSKNAGVDARIPGAVTSTQSIASKDMNLGGTISAEREQVLMRQLEEYNSQLDQPLQLMTMFAKRCNSKWTEAQQWDAPHVHSLSGFGISAGGGQVAVYRKTVLQMLKQGEFAVQVLVGEDYIKIKENQRPVSLWSSDPWTLLSMVMPAKVASLERVQGVPMGPRLLMSLVNSVEALAGAEAVKKLCVVLHCNEEQEDGLVEDIKIRRFCGLERENVIIVVERRSPGYEFNISERRFTKKLGSPCHVAGSGYSMMQLAWPQEAYTIVEVSEPSAQPKTPGLAAGDLSTSSGSSPMGSPLRFKERQLLPSTVLDYLHGHGAKWLLCRRLHDLSLFQPDSVVDVDSLAYSLFLKEQNGANMVVQVDTFTGNKNVGIAQGVVLGHKNHKSEARVSGPLSVVDVKPLDLQSPKLVAAAAELRSKAKGRLVGSSRRYTFDIQLLRGLLVTASVFRPAISVRDGLVHITFDASDLTAAASAHCVAITNRTPAKCFTGPEETEVAISVIHAQDSSQSFRKLLGEITKYIASAASKSSSPCKVLTASVVQGTTPERHQPRNSSKGQYVAPSYGTQESDSVETAEKVLHGQRIVLLVADNSATQVAAQLIMSIVRPGKDRVHLVSIIQSLTQEKAARDLCSQYEASLKSTLVDTQIDILTKDSGTLVDQVESYMEKLPADLLVMGSMSLSKGAAAVPIGSVSVGLLRAISKPILIAKSTSKNANIVWSKDKLKCMVQVDHTSRPMLKYVCSKLLNAVRYDKVYLARADAKDKAQQETMTSRRLIESFHDIASGLHVEAIKRPLDGSFDEEGCRVADVEKCHIMATQIPSSASSLPESLMKVIKNTRSAVLVYKSRGGDEF</sequence>